<protein>
    <submittedName>
        <fullName evidence="2">Uncharacterized protein</fullName>
    </submittedName>
</protein>
<dbReference type="EMBL" id="CP033896">
    <property type="protein sequence ID" value="AZA12867.1"/>
    <property type="molecule type" value="Genomic_DNA"/>
</dbReference>
<evidence type="ECO:0000313" key="3">
    <source>
        <dbReference type="Proteomes" id="UP000269019"/>
    </source>
</evidence>
<reference evidence="2 3" key="1">
    <citation type="submission" date="2018-11" db="EMBL/GenBank/DDBJ databases">
        <authorList>
            <person name="Kleinhagauer T."/>
            <person name="Glaeser S.P."/>
            <person name="Spergser J."/>
            <person name="Ruckert C."/>
            <person name="Kaempfer P."/>
            <person name="Busse H.-J."/>
        </authorList>
    </citation>
    <scope>NUCLEOTIDE SEQUENCE [LARGE SCALE GENOMIC DNA]</scope>
    <source>
        <strain evidence="2 3">200CH</strain>
    </source>
</reference>
<accession>A0A3G6J4B8</accession>
<dbReference type="Proteomes" id="UP000269019">
    <property type="component" value="Chromosome"/>
</dbReference>
<organism evidence="2 3">
    <name type="scientific">Corynebacterium choanae</name>
    <dbReference type="NCBI Taxonomy" id="1862358"/>
    <lineage>
        <taxon>Bacteria</taxon>
        <taxon>Bacillati</taxon>
        <taxon>Actinomycetota</taxon>
        <taxon>Actinomycetes</taxon>
        <taxon>Mycobacteriales</taxon>
        <taxon>Corynebacteriaceae</taxon>
        <taxon>Corynebacterium</taxon>
    </lineage>
</organism>
<keyword evidence="3" id="KW-1185">Reference proteome</keyword>
<dbReference type="KEGG" id="ccho:CCHOA_02250"/>
<gene>
    <name evidence="2" type="ORF">CCHOA_02250</name>
</gene>
<sequence>MLARDRPGMQTGHLQPAPGIMGKYEQHTPFRRLVSVNSANRH</sequence>
<name>A0A3G6J4B8_9CORY</name>
<proteinExistence type="predicted"/>
<evidence type="ECO:0000256" key="1">
    <source>
        <dbReference type="SAM" id="MobiDB-lite"/>
    </source>
</evidence>
<feature type="region of interest" description="Disordered" evidence="1">
    <location>
        <begin position="1"/>
        <end position="26"/>
    </location>
</feature>
<dbReference type="AlphaFoldDB" id="A0A3G6J4B8"/>
<evidence type="ECO:0000313" key="2">
    <source>
        <dbReference type="EMBL" id="AZA12867.1"/>
    </source>
</evidence>